<dbReference type="CDD" id="cd00055">
    <property type="entry name" value="EGF_Lam"/>
    <property type="match status" value="4"/>
</dbReference>
<feature type="disulfide bond" evidence="18">
    <location>
        <begin position="851"/>
        <end position="863"/>
    </location>
</feature>
<dbReference type="SUPFAM" id="SSF48726">
    <property type="entry name" value="Immunoglobulin"/>
    <property type="match status" value="13"/>
</dbReference>
<feature type="disulfide bond" evidence="18">
    <location>
        <begin position="1240"/>
        <end position="1258"/>
    </location>
</feature>
<dbReference type="GO" id="GO:0030154">
    <property type="term" value="P:cell differentiation"/>
    <property type="evidence" value="ECO:0007669"/>
    <property type="project" value="UniProtKB-ARBA"/>
</dbReference>
<feature type="domain" description="Ig-like" evidence="26">
    <location>
        <begin position="1313"/>
        <end position="1396"/>
    </location>
</feature>
<feature type="disulfide bond" evidence="18">
    <location>
        <begin position="391"/>
        <end position="406"/>
    </location>
</feature>
<evidence type="ECO:0000256" key="15">
    <source>
        <dbReference type="ARBA" id="ARBA00023292"/>
    </source>
</evidence>
<feature type="disulfide bond" evidence="18">
    <location>
        <begin position="450"/>
        <end position="462"/>
    </location>
</feature>
<feature type="compositionally biased region" description="Acidic residues" evidence="20">
    <location>
        <begin position="118"/>
        <end position="127"/>
    </location>
</feature>
<dbReference type="Gene3D" id="2.170.300.10">
    <property type="entry name" value="Tie2 ligand-binding domain superfamily"/>
    <property type="match status" value="3"/>
</dbReference>
<evidence type="ECO:0000256" key="20">
    <source>
        <dbReference type="SAM" id="MobiDB-lite"/>
    </source>
</evidence>
<evidence type="ECO:0000256" key="18">
    <source>
        <dbReference type="PROSITE-ProRule" id="PRU00124"/>
    </source>
</evidence>
<dbReference type="SUPFAM" id="SSF57424">
    <property type="entry name" value="LDL receptor-like module"/>
    <property type="match status" value="20"/>
</dbReference>
<dbReference type="SMART" id="SM00282">
    <property type="entry name" value="LamG"/>
    <property type="match status" value="3"/>
</dbReference>
<dbReference type="PROSITE" id="PS50027">
    <property type="entry name" value="EGF_LAM_2"/>
    <property type="match status" value="3"/>
</dbReference>
<feature type="disulfide bond" evidence="18">
    <location>
        <begin position="858"/>
        <end position="876"/>
    </location>
</feature>
<evidence type="ECO:0000256" key="13">
    <source>
        <dbReference type="ARBA" id="ARBA00023170"/>
    </source>
</evidence>
<feature type="disulfide bond" evidence="18">
    <location>
        <begin position="822"/>
        <end position="840"/>
    </location>
</feature>
<feature type="disulfide bond" evidence="18">
    <location>
        <begin position="1213"/>
        <end position="1228"/>
    </location>
</feature>
<dbReference type="InterPro" id="IPR001881">
    <property type="entry name" value="EGF-like_Ca-bd_dom"/>
</dbReference>
<dbReference type="Gene3D" id="4.10.400.10">
    <property type="entry name" value="Low-density Lipoprotein Receptor"/>
    <property type="match status" value="21"/>
</dbReference>
<feature type="domain" description="EGF-like" evidence="24">
    <location>
        <begin position="4063"/>
        <end position="4099"/>
    </location>
</feature>
<dbReference type="SUPFAM" id="SSF57196">
    <property type="entry name" value="EGF/Laminin"/>
    <property type="match status" value="2"/>
</dbReference>
<evidence type="ECO:0000256" key="19">
    <source>
        <dbReference type="PROSITE-ProRule" id="PRU00460"/>
    </source>
</evidence>
<evidence type="ECO:0000256" key="9">
    <source>
        <dbReference type="ARBA" id="ARBA00022869"/>
    </source>
</evidence>
<dbReference type="FunFam" id="4.10.400.10:FF:000034">
    <property type="entry name" value="Low-density lipoprotein receptor-related protein 2"/>
    <property type="match status" value="1"/>
</dbReference>
<dbReference type="CDD" id="cd00110">
    <property type="entry name" value="LamG"/>
    <property type="match status" value="3"/>
</dbReference>
<feature type="domain" description="Ig-like" evidence="26">
    <location>
        <begin position="2545"/>
        <end position="2633"/>
    </location>
</feature>
<feature type="disulfide bond" evidence="18">
    <location>
        <begin position="457"/>
        <end position="475"/>
    </location>
</feature>
<dbReference type="InterPro" id="IPR000152">
    <property type="entry name" value="EGF-type_Asp/Asn_hydroxyl_site"/>
</dbReference>
<feature type="disulfide bond" evidence="18">
    <location>
        <begin position="834"/>
        <end position="849"/>
    </location>
</feature>
<dbReference type="SMART" id="SM00408">
    <property type="entry name" value="IGc2"/>
    <property type="match status" value="13"/>
</dbReference>
<dbReference type="GO" id="GO:0009653">
    <property type="term" value="P:anatomical structure morphogenesis"/>
    <property type="evidence" value="ECO:0007669"/>
    <property type="project" value="UniProtKB-ARBA"/>
</dbReference>
<organism evidence="28 29">
    <name type="scientific">Bombus terrestris</name>
    <name type="common">Buff-tailed bumblebee</name>
    <name type="synonym">Apis terrestris</name>
    <dbReference type="NCBI Taxonomy" id="30195"/>
    <lineage>
        <taxon>Eukaryota</taxon>
        <taxon>Metazoa</taxon>
        <taxon>Ecdysozoa</taxon>
        <taxon>Arthropoda</taxon>
        <taxon>Hexapoda</taxon>
        <taxon>Insecta</taxon>
        <taxon>Pterygota</taxon>
        <taxon>Neoptera</taxon>
        <taxon>Endopterygota</taxon>
        <taxon>Hymenoptera</taxon>
        <taxon>Apocrita</taxon>
        <taxon>Aculeata</taxon>
        <taxon>Apoidea</taxon>
        <taxon>Anthophila</taxon>
        <taxon>Apidae</taxon>
        <taxon>Bombus</taxon>
        <taxon>Bombus</taxon>
    </lineage>
</organism>
<feature type="disulfide bond" evidence="18">
    <location>
        <begin position="784"/>
        <end position="802"/>
    </location>
</feature>
<dbReference type="Gene3D" id="2.10.25.10">
    <property type="entry name" value="Laminin"/>
    <property type="match status" value="5"/>
</dbReference>
<dbReference type="InterPro" id="IPR036055">
    <property type="entry name" value="LDL_receptor-like_sf"/>
</dbReference>
<dbReference type="InterPro" id="IPR036179">
    <property type="entry name" value="Ig-like_dom_sf"/>
</dbReference>
<dbReference type="InterPro" id="IPR023415">
    <property type="entry name" value="LDLR_class-A_CS"/>
</dbReference>
<feature type="domain" description="Laminin IV type A" evidence="27">
    <location>
        <begin position="1470"/>
        <end position="1643"/>
    </location>
</feature>
<feature type="domain" description="EGF-like" evidence="24">
    <location>
        <begin position="1749"/>
        <end position="1788"/>
    </location>
</feature>
<dbReference type="SMART" id="SM00192">
    <property type="entry name" value="LDLa"/>
    <property type="match status" value="21"/>
</dbReference>
<feature type="disulfide bond" evidence="18">
    <location>
        <begin position="796"/>
        <end position="811"/>
    </location>
</feature>
<feature type="domain" description="Ig-like" evidence="26">
    <location>
        <begin position="2648"/>
        <end position="2728"/>
    </location>
</feature>
<feature type="domain" description="EGF-like" evidence="24">
    <location>
        <begin position="3824"/>
        <end position="3859"/>
    </location>
</feature>
<dbReference type="RefSeq" id="XP_048269328.1">
    <property type="nucleotide sequence ID" value="XM_048413371.1"/>
</dbReference>
<feature type="domain" description="Laminin G" evidence="23">
    <location>
        <begin position="4144"/>
        <end position="4322"/>
    </location>
</feature>
<feature type="disulfide bond" evidence="18">
    <location>
        <begin position="1201"/>
        <end position="1219"/>
    </location>
</feature>
<dbReference type="InterPro" id="IPR003599">
    <property type="entry name" value="Ig_sub"/>
</dbReference>
<feature type="domain" description="Laminin EGF-like" evidence="25">
    <location>
        <begin position="2106"/>
        <end position="2153"/>
    </location>
</feature>
<evidence type="ECO:0000256" key="17">
    <source>
        <dbReference type="PROSITE-ProRule" id="PRU00122"/>
    </source>
</evidence>
<keyword evidence="15 19" id="KW-0424">Laminin EGF-like domain</keyword>
<evidence type="ECO:0000256" key="12">
    <source>
        <dbReference type="ARBA" id="ARBA00023157"/>
    </source>
</evidence>
<evidence type="ECO:0000259" key="23">
    <source>
        <dbReference type="PROSITE" id="PS50025"/>
    </source>
</evidence>
<keyword evidence="7 21" id="KW-0732">Signal</keyword>
<evidence type="ECO:0000313" key="29">
    <source>
        <dbReference type="RefSeq" id="XP_048269328.1"/>
    </source>
</evidence>
<feature type="domain" description="Ig-like" evidence="26">
    <location>
        <begin position="2828"/>
        <end position="2910"/>
    </location>
</feature>
<feature type="domain" description="Ig-like" evidence="26">
    <location>
        <begin position="3195"/>
        <end position="3279"/>
    </location>
</feature>
<feature type="disulfide bond" evidence="18">
    <location>
        <begin position="972"/>
        <end position="990"/>
    </location>
</feature>
<dbReference type="PROSITE" id="PS50024">
    <property type="entry name" value="SEA"/>
    <property type="match status" value="1"/>
</dbReference>
<dbReference type="PROSITE" id="PS51115">
    <property type="entry name" value="LAMININ_IVA"/>
    <property type="match status" value="3"/>
</dbReference>
<feature type="disulfide bond" evidence="18">
    <location>
        <begin position="430"/>
        <end position="445"/>
    </location>
</feature>
<feature type="disulfide bond" evidence="18">
    <location>
        <begin position="815"/>
        <end position="827"/>
    </location>
</feature>
<dbReference type="Gene3D" id="2.60.120.200">
    <property type="match status" value="3"/>
</dbReference>
<feature type="disulfide bond" evidence="18">
    <location>
        <begin position="601"/>
        <end position="613"/>
    </location>
</feature>
<feature type="chain" id="PRO_5039478809" evidence="21">
    <location>
        <begin position="25"/>
        <end position="4409"/>
    </location>
</feature>
<feature type="disulfide bond" evidence="18">
    <location>
        <begin position="965"/>
        <end position="977"/>
    </location>
</feature>
<feature type="disulfide bond" evidence="18">
    <location>
        <begin position="902"/>
        <end position="920"/>
    </location>
</feature>
<evidence type="ECO:0000256" key="3">
    <source>
        <dbReference type="ARBA" id="ARBA00022525"/>
    </source>
</evidence>
<evidence type="ECO:0000256" key="10">
    <source>
        <dbReference type="ARBA" id="ARBA00022989"/>
    </source>
</evidence>
<feature type="disulfide bond" evidence="16">
    <location>
        <begin position="4067"/>
        <end position="4077"/>
    </location>
</feature>
<feature type="disulfide bond" evidence="18">
    <location>
        <begin position="493"/>
        <end position="511"/>
    </location>
</feature>
<feature type="disulfide bond" evidence="16">
    <location>
        <begin position="1759"/>
        <end position="1776"/>
    </location>
</feature>
<dbReference type="PRINTS" id="PR00261">
    <property type="entry name" value="LDLRECEPTOR"/>
</dbReference>
<keyword evidence="10" id="KW-1133">Transmembrane helix</keyword>
<evidence type="ECO:0000256" key="5">
    <source>
        <dbReference type="ARBA" id="ARBA00022536"/>
    </source>
</evidence>
<feature type="disulfide bond" evidence="16">
    <location>
        <begin position="3812"/>
        <end position="3821"/>
    </location>
</feature>
<dbReference type="Gene3D" id="2.60.40.10">
    <property type="entry name" value="Immunoglobulins"/>
    <property type="match status" value="13"/>
</dbReference>
<feature type="disulfide bond" evidence="18">
    <location>
        <begin position="914"/>
        <end position="929"/>
    </location>
</feature>
<feature type="disulfide bond" evidence="18">
    <location>
        <begin position="640"/>
        <end position="652"/>
    </location>
</feature>
<feature type="disulfide bond" evidence="18">
    <location>
        <begin position="1296"/>
        <end position="1311"/>
    </location>
</feature>
<feature type="disulfide bond" evidence="16">
    <location>
        <begin position="3849"/>
        <end position="3858"/>
    </location>
</feature>
<evidence type="ECO:0000256" key="16">
    <source>
        <dbReference type="PROSITE-ProRule" id="PRU00076"/>
    </source>
</evidence>
<feature type="disulfide bond" evidence="18">
    <location>
        <begin position="533"/>
        <end position="551"/>
    </location>
</feature>
<evidence type="ECO:0000256" key="11">
    <source>
        <dbReference type="ARBA" id="ARBA00023136"/>
    </source>
</evidence>
<feature type="domain" description="Laminin EGF-like" evidence="25">
    <location>
        <begin position="2050"/>
        <end position="2099"/>
    </location>
</feature>
<feature type="disulfide bond" evidence="18">
    <location>
        <begin position="469"/>
        <end position="484"/>
    </location>
</feature>
<dbReference type="Pfam" id="PF13895">
    <property type="entry name" value="Ig_2"/>
    <property type="match status" value="1"/>
</dbReference>
<feature type="domain" description="EGF-like" evidence="24">
    <location>
        <begin position="1700"/>
        <end position="1736"/>
    </location>
</feature>
<dbReference type="Pfam" id="PF00054">
    <property type="entry name" value="Laminin_G_1"/>
    <property type="match status" value="3"/>
</dbReference>
<dbReference type="InterPro" id="IPR000082">
    <property type="entry name" value="SEA_dom"/>
</dbReference>
<feature type="disulfide bond" evidence="18">
    <location>
        <begin position="1194"/>
        <end position="1206"/>
    </location>
</feature>
<feature type="disulfide bond" evidence="18">
    <location>
        <begin position="584"/>
        <end position="599"/>
    </location>
</feature>
<dbReference type="InterPro" id="IPR013151">
    <property type="entry name" value="Immunoglobulin_dom"/>
</dbReference>
<feature type="disulfide bond" evidence="18">
    <location>
        <begin position="411"/>
        <end position="423"/>
    </location>
</feature>
<keyword evidence="4" id="KW-0272">Extracellular matrix</keyword>
<dbReference type="InterPro" id="IPR051221">
    <property type="entry name" value="LDLR-related"/>
</dbReference>
<dbReference type="InterPro" id="IPR009030">
    <property type="entry name" value="Growth_fac_rcpt_cys_sf"/>
</dbReference>
<feature type="disulfide bond" evidence="18">
    <location>
        <begin position="1002"/>
        <end position="1014"/>
    </location>
</feature>
<keyword evidence="9" id="KW-0084">Basement membrane</keyword>
<dbReference type="SMART" id="SM00179">
    <property type="entry name" value="EGF_CA"/>
    <property type="match status" value="4"/>
</dbReference>
<feature type="disulfide bond" evidence="18">
    <location>
        <begin position="418"/>
        <end position="436"/>
    </location>
</feature>
<evidence type="ECO:0000259" key="25">
    <source>
        <dbReference type="PROSITE" id="PS50027"/>
    </source>
</evidence>
<name>A0A9C6WAN6_BOMTE</name>
<dbReference type="InterPro" id="IPR013783">
    <property type="entry name" value="Ig-like_fold"/>
</dbReference>
<feature type="disulfide bond" evidence="18">
    <location>
        <begin position="647"/>
        <end position="665"/>
    </location>
</feature>
<dbReference type="GO" id="GO:0048513">
    <property type="term" value="P:animal organ development"/>
    <property type="evidence" value="ECO:0007669"/>
    <property type="project" value="UniProtKB-ARBA"/>
</dbReference>
<dbReference type="SMART" id="SM00181">
    <property type="entry name" value="EGF"/>
    <property type="match status" value="9"/>
</dbReference>
<feature type="domain" description="EGF-like" evidence="24">
    <location>
        <begin position="4101"/>
        <end position="4138"/>
    </location>
</feature>
<dbReference type="CDD" id="cd00054">
    <property type="entry name" value="EGF_CA"/>
    <property type="match status" value="3"/>
</dbReference>
<feature type="disulfide bond" evidence="18">
    <location>
        <begin position="608"/>
        <end position="626"/>
    </location>
</feature>
<feature type="region of interest" description="Disordered" evidence="20">
    <location>
        <begin position="68"/>
        <end position="159"/>
    </location>
</feature>
<proteinExistence type="predicted"/>
<feature type="domain" description="Laminin EGF-like" evidence="25">
    <location>
        <begin position="1758"/>
        <end position="1807"/>
    </location>
</feature>
<evidence type="ECO:0000256" key="14">
    <source>
        <dbReference type="ARBA" id="ARBA00023180"/>
    </source>
</evidence>
<dbReference type="SMART" id="SM00409">
    <property type="entry name" value="IG"/>
    <property type="match status" value="13"/>
</dbReference>
<feature type="domain" description="Laminin G" evidence="23">
    <location>
        <begin position="3865"/>
        <end position="4040"/>
    </location>
</feature>
<feature type="disulfide bond" evidence="18">
    <location>
        <begin position="1066"/>
        <end position="1081"/>
    </location>
</feature>
<feature type="compositionally biased region" description="Low complexity" evidence="20">
    <location>
        <begin position="68"/>
        <end position="78"/>
    </location>
</feature>
<feature type="disulfide bond" evidence="18">
    <location>
        <begin position="747"/>
        <end position="765"/>
    </location>
</feature>
<feature type="disulfide bond" evidence="18">
    <location>
        <begin position="505"/>
        <end position="520"/>
    </location>
</feature>
<dbReference type="SMART" id="SM00180">
    <property type="entry name" value="EGF_Lam"/>
    <property type="match status" value="5"/>
</dbReference>
<dbReference type="CDD" id="cd00112">
    <property type="entry name" value="LDLa"/>
    <property type="match status" value="20"/>
</dbReference>
<dbReference type="PROSITE" id="PS50068">
    <property type="entry name" value="LDLRA_2"/>
    <property type="match status" value="21"/>
</dbReference>
<feature type="disulfide bond" evidence="16">
    <location>
        <begin position="3828"/>
        <end position="3838"/>
    </location>
</feature>
<feature type="domain" description="Laminin IV type A" evidence="27">
    <location>
        <begin position="1833"/>
        <end position="2016"/>
    </location>
</feature>
<feature type="disulfide bond" evidence="18">
    <location>
        <begin position="526"/>
        <end position="538"/>
    </location>
</feature>
<feature type="disulfide bond" evidence="18">
    <location>
        <begin position="759"/>
        <end position="774"/>
    </location>
</feature>
<feature type="domain" description="Ig-like" evidence="26">
    <location>
        <begin position="3007"/>
        <end position="3095"/>
    </location>
</feature>
<feature type="disulfide bond" evidence="18">
    <location>
        <begin position="565"/>
        <end position="577"/>
    </location>
</feature>
<dbReference type="PROSITE" id="PS01248">
    <property type="entry name" value="EGF_LAM_1"/>
    <property type="match status" value="3"/>
</dbReference>
<feature type="domain" description="Ig-like" evidence="26">
    <location>
        <begin position="1094"/>
        <end position="1179"/>
    </location>
</feature>
<evidence type="ECO:0000256" key="4">
    <source>
        <dbReference type="ARBA" id="ARBA00022530"/>
    </source>
</evidence>
<keyword evidence="11" id="KW-0472">Membrane</keyword>
<gene>
    <name evidence="29" type="primary">LOC100651429</name>
</gene>
<feature type="disulfide bond" evidence="16">
    <location>
        <begin position="4128"/>
        <end position="4137"/>
    </location>
</feature>
<dbReference type="PANTHER" id="PTHR22722">
    <property type="entry name" value="LOW-DENSITY LIPOPROTEIN RECEPTOR-RELATED PROTEIN 2-RELATED"/>
    <property type="match status" value="1"/>
</dbReference>
<protein>
    <submittedName>
        <fullName evidence="29">Basement membrane-specific heparan sulfate proteoglycan core protein isoform X2</fullName>
    </submittedName>
</protein>
<evidence type="ECO:0000259" key="27">
    <source>
        <dbReference type="PROSITE" id="PS51115"/>
    </source>
</evidence>
<feature type="disulfide bond" evidence="18">
    <location>
        <begin position="1252"/>
        <end position="1267"/>
    </location>
</feature>
<feature type="domain" description="Laminin IV type A" evidence="27">
    <location>
        <begin position="2179"/>
        <end position="2359"/>
    </location>
</feature>
<evidence type="ECO:0000256" key="21">
    <source>
        <dbReference type="SAM" id="SignalP"/>
    </source>
</evidence>
<dbReference type="InterPro" id="IPR056863">
    <property type="entry name" value="LMN_ATRN_NET-like_EGF"/>
</dbReference>
<evidence type="ECO:0000256" key="7">
    <source>
        <dbReference type="ARBA" id="ARBA00022729"/>
    </source>
</evidence>
<feature type="disulfide bond" evidence="18">
    <location>
        <begin position="486"/>
        <end position="498"/>
    </location>
</feature>
<dbReference type="InterPro" id="IPR001791">
    <property type="entry name" value="Laminin_G"/>
</dbReference>
<dbReference type="Pfam" id="PF00052">
    <property type="entry name" value="Laminin_B"/>
    <property type="match status" value="3"/>
</dbReference>
<dbReference type="FunFam" id="2.10.25.10:FF:000106">
    <property type="entry name" value="Heparan sulfate proteoglycan 2"/>
    <property type="match status" value="1"/>
</dbReference>
<keyword evidence="14" id="KW-0325">Glycoprotein</keyword>
<feature type="disulfide bond" evidence="18">
    <location>
        <begin position="301"/>
        <end position="319"/>
    </location>
</feature>
<dbReference type="Pfam" id="PF00008">
    <property type="entry name" value="EGF"/>
    <property type="match status" value="1"/>
</dbReference>
<feature type="disulfide bond" evidence="16">
    <location>
        <begin position="3793"/>
        <end position="3810"/>
    </location>
</feature>
<feature type="disulfide bond" evidence="16">
    <location>
        <begin position="4089"/>
        <end position="4098"/>
    </location>
</feature>
<dbReference type="SUPFAM" id="SSF57184">
    <property type="entry name" value="Growth factor receptor domain"/>
    <property type="match status" value="2"/>
</dbReference>
<dbReference type="CTD" id="45320"/>
<dbReference type="Pfam" id="PF00047">
    <property type="entry name" value="ig"/>
    <property type="match status" value="2"/>
</dbReference>
<keyword evidence="13" id="KW-0675">Receptor</keyword>
<feature type="disulfide bond" evidence="17">
    <location>
        <begin position="4295"/>
        <end position="4322"/>
    </location>
</feature>
<feature type="disulfide bond" evidence="16">
    <location>
        <begin position="1726"/>
        <end position="1735"/>
    </location>
</feature>
<keyword evidence="5 16" id="KW-0245">EGF-like domain</keyword>
<dbReference type="FunFam" id="2.10.25.10:FF:000090">
    <property type="entry name" value="laminin subunit alpha"/>
    <property type="match status" value="1"/>
</dbReference>
<feature type="domain" description="Ig-like" evidence="26">
    <location>
        <begin position="2917"/>
        <end position="3004"/>
    </location>
</feature>
<reference evidence="29" key="1">
    <citation type="submission" date="2025-08" db="UniProtKB">
        <authorList>
            <consortium name="RefSeq"/>
        </authorList>
    </citation>
    <scope>IDENTIFICATION</scope>
</reference>
<dbReference type="InterPro" id="IPR000034">
    <property type="entry name" value="Laminin_IV"/>
</dbReference>
<accession>A0A9C6WAN6</accession>
<dbReference type="PROSITE" id="PS50026">
    <property type="entry name" value="EGF_3"/>
    <property type="match status" value="6"/>
</dbReference>
<dbReference type="GO" id="GO:0043235">
    <property type="term" value="C:receptor complex"/>
    <property type="evidence" value="ECO:0007669"/>
    <property type="project" value="TreeGrafter"/>
</dbReference>
<dbReference type="GeneID" id="100651429"/>
<evidence type="ECO:0000256" key="8">
    <source>
        <dbReference type="ARBA" id="ARBA00022737"/>
    </source>
</evidence>
<dbReference type="Pfam" id="PF00057">
    <property type="entry name" value="Ldl_recept_a"/>
    <property type="match status" value="20"/>
</dbReference>
<feature type="disulfide bond" evidence="18">
    <location>
        <begin position="1009"/>
        <end position="1027"/>
    </location>
</feature>
<dbReference type="Proteomes" id="UP000835206">
    <property type="component" value="Chromosome 16"/>
</dbReference>
<feature type="domain" description="Ig-like" evidence="26">
    <location>
        <begin position="3282"/>
        <end position="3366"/>
    </location>
</feature>
<feature type="domain" description="Laminin G" evidence="23">
    <location>
        <begin position="3611"/>
        <end position="3788"/>
    </location>
</feature>
<feature type="domain" description="EGF-like" evidence="24">
    <location>
        <begin position="3784"/>
        <end position="3822"/>
    </location>
</feature>
<evidence type="ECO:0000259" key="24">
    <source>
        <dbReference type="PROSITE" id="PS50026"/>
    </source>
</evidence>
<evidence type="ECO:0000313" key="28">
    <source>
        <dbReference type="Proteomes" id="UP000835206"/>
    </source>
</evidence>
<dbReference type="FunFam" id="4.10.400.10:FF:000044">
    <property type="entry name" value="Basement membrane-specific heparan sulfate proteoglycan core protein"/>
    <property type="match status" value="1"/>
</dbReference>
<dbReference type="PROSITE" id="PS50835">
    <property type="entry name" value="IG_LIKE"/>
    <property type="match status" value="13"/>
</dbReference>
<dbReference type="InterPro" id="IPR003598">
    <property type="entry name" value="Ig_sub2"/>
</dbReference>
<feature type="disulfide bond" evidence="18">
    <location>
        <begin position="984"/>
        <end position="999"/>
    </location>
</feature>
<feature type="domain" description="Ig-like" evidence="26">
    <location>
        <begin position="3436"/>
        <end position="3519"/>
    </location>
</feature>
<dbReference type="PROSITE" id="PS00022">
    <property type="entry name" value="EGF_1"/>
    <property type="match status" value="7"/>
</dbReference>
<evidence type="ECO:0000256" key="2">
    <source>
        <dbReference type="ARBA" id="ARBA00004302"/>
    </source>
</evidence>
<dbReference type="InterPro" id="IPR002172">
    <property type="entry name" value="LDrepeatLR_classA_rpt"/>
</dbReference>
<feature type="disulfide bond" evidence="18">
    <location>
        <begin position="1233"/>
        <end position="1245"/>
    </location>
</feature>
<feature type="disulfide bond" evidence="18">
    <location>
        <begin position="620"/>
        <end position="635"/>
    </location>
</feature>
<comment type="caution">
    <text evidence="16">Lacks conserved residue(s) required for the propagation of feature annotation.</text>
</comment>
<feature type="disulfide bond" evidence="18">
    <location>
        <begin position="313"/>
        <end position="328"/>
    </location>
</feature>
<dbReference type="FunFam" id="2.10.25.10:FF:000004">
    <property type="entry name" value="Neurogenic locus notch 1"/>
    <property type="match status" value="1"/>
</dbReference>
<dbReference type="PROSITE" id="PS01209">
    <property type="entry name" value="LDLRA_1"/>
    <property type="match status" value="9"/>
</dbReference>
<feature type="disulfide bond" evidence="19">
    <location>
        <begin position="2124"/>
        <end position="2133"/>
    </location>
</feature>
<keyword evidence="3" id="KW-0964">Secreted</keyword>
<dbReference type="InterPro" id="IPR000742">
    <property type="entry name" value="EGF"/>
</dbReference>
<dbReference type="PROSITE" id="PS01186">
    <property type="entry name" value="EGF_2"/>
    <property type="match status" value="3"/>
</dbReference>
<feature type="disulfide bond" evidence="18">
    <location>
        <begin position="659"/>
        <end position="674"/>
    </location>
</feature>
<dbReference type="InterPro" id="IPR007110">
    <property type="entry name" value="Ig-like_dom"/>
</dbReference>
<feature type="disulfide bond" evidence="18">
    <location>
        <begin position="572"/>
        <end position="590"/>
    </location>
</feature>
<feature type="domain" description="Ig-like" evidence="26">
    <location>
        <begin position="3528"/>
        <end position="3606"/>
    </location>
</feature>
<evidence type="ECO:0000259" key="26">
    <source>
        <dbReference type="PROSITE" id="PS50835"/>
    </source>
</evidence>
<feature type="disulfide bond" evidence="18">
    <location>
        <begin position="545"/>
        <end position="560"/>
    </location>
</feature>
<dbReference type="GO" id="GO:0005886">
    <property type="term" value="C:plasma membrane"/>
    <property type="evidence" value="ECO:0007669"/>
    <property type="project" value="TreeGrafter"/>
</dbReference>
<dbReference type="Pfam" id="PF07679">
    <property type="entry name" value="I-set"/>
    <property type="match status" value="2"/>
</dbReference>
<dbReference type="GO" id="GO:0005509">
    <property type="term" value="F:calcium ion binding"/>
    <property type="evidence" value="ECO:0007669"/>
    <property type="project" value="InterPro"/>
</dbReference>
<comment type="subcellular location">
    <subcellularLocation>
        <location evidence="1">Membrane</location>
        <topology evidence="1">Single-pass membrane protein</topology>
    </subcellularLocation>
    <subcellularLocation>
        <location evidence="2">Secreted</location>
        <location evidence="2">Extracellular space</location>
        <location evidence="2">Extracellular matrix</location>
        <location evidence="2">Basement membrane</location>
    </subcellularLocation>
</comment>
<dbReference type="GO" id="GO:0048731">
    <property type="term" value="P:system development"/>
    <property type="evidence" value="ECO:0007669"/>
    <property type="project" value="UniProtKB-ARBA"/>
</dbReference>
<feature type="disulfide bond" evidence="18">
    <location>
        <begin position="870"/>
        <end position="885"/>
    </location>
</feature>
<keyword evidence="12 16" id="KW-1015">Disulfide bond</keyword>
<dbReference type="Pfam" id="PF24973">
    <property type="entry name" value="EGF_LMN_ATRN"/>
    <property type="match status" value="1"/>
</dbReference>
<dbReference type="GO" id="GO:0005604">
    <property type="term" value="C:basement membrane"/>
    <property type="evidence" value="ECO:0007669"/>
    <property type="project" value="UniProtKB-SubCell"/>
</dbReference>
<feature type="disulfide bond" evidence="18">
    <location>
        <begin position="777"/>
        <end position="789"/>
    </location>
</feature>
<keyword evidence="28" id="KW-1185">Reference proteome</keyword>
<dbReference type="InterPro" id="IPR013098">
    <property type="entry name" value="Ig_I-set"/>
</dbReference>
<dbReference type="Pfam" id="PF00053">
    <property type="entry name" value="EGF_laminin"/>
    <property type="match status" value="5"/>
</dbReference>
<evidence type="ECO:0000256" key="1">
    <source>
        <dbReference type="ARBA" id="ARBA00004167"/>
    </source>
</evidence>
<dbReference type="PROSITE" id="PS00010">
    <property type="entry name" value="ASX_HYDROXYL"/>
    <property type="match status" value="2"/>
</dbReference>
<dbReference type="PROSITE" id="PS50025">
    <property type="entry name" value="LAM_G_DOMAIN"/>
    <property type="match status" value="3"/>
</dbReference>
<sequence length="4409" mass="487658">MRDSSSLRSCLLLLLVANAALVHASENDDLVFDQDGKQFIGEAPLIESRQQDSLFHRIKRGLWDIFSPSETTTTTTEAPESEDDNADNELNNAPPVQSDEDKEPQSSNLERITRDSAEEYDDDDENNEVGNAAEGRREPANFGNTDDEDLAGSGEVEGSATEFDTKVNYASRRERRFYRITLTVGEPYRREYADRSSREYKELSGNLTQPLEELLNRDIPNENHHVNVVKISPTSDSFTSQVTLDIGSTLADETEMQYIIEKQLQIHSLGNVQVRPDGFTFRIFQVGFEEVECDQSAELTCRDGTCVPLERRCDGIADCKDSSDEEGCSETTTQPSIRDFGRTDHNEILGVVPEEDDGDINRVDSISSKCRADDTIRCRDGSRSICSVQQCDGVKDCDDGDDEDGCPHPGCSPGEFACDVSRCILDSQRCNFVQDCDDGSDEHDCNYPACTASQFKCGNGQCIDSGGRCNNVEDCLDRSDELNCPCGENKFECTPGYCVDKSKRCDGYQDCGNGRDEENCQHITRCRSDEFECLDGSCVSQTSRCDGRSDCRDRSDEINCTVTTCSGDQFRCLDGTCISIDKRCNQNIDCRNGEDENQCGCGEAQFRCTDGRCIGYELQCNGVEECSDGSDERDCDLAPCPSMDFTCNDGSCISKSAVCDGFDNCPRAEDELHCERECTPTQFKCVTGNKCIEGVYRCDGHPDCPDQSDEDCANETITHATPPISHVWPGETTERPRECDPSKEMRCKDGQCILLRRKCDNIFDCLDGSDEHDCGVCTPAEWKCASGECIAEIERCDNVTHCADGSDEIGCVSECPVGMFRCNDGLCLDSKRRCDGRQHCKDGSDEINCQCPNGERPCDNGVCINKNFFCDNNIDCHDGSDERDCNNVVTPPAECRADEFTCRDGTCIPQSAVCDRRPDCPHEDDEANCHQGRTTLVGLTHVNQASKDYNPDYQAPANLSTPRSCAPDDFVCADGTCIPETHHCDHFYDCRDFTDEQYCFGCGKDQFQCANGNCIRADQQCNNFIDCDDGSDENCDHNPPPVSDSCPHGYVACTRDKDCVPQSSLCNGVPECRDRSDEENCYGESRRLNLKTYPSEQLIKENPPKQGREVVFQCRDEGLLRARVRWLRGNNLPLPPGSRDVNGRLEIPNIQLEHSGVYICEAVGYPSSMPGQQVSVYLTVEKFEPPPTNKPHACQYDEATCSNGECIPKSYVCNGRLDCTDGSDEMRCSPHGCEPNQFRCNNTECVSKVWRCDGDKDCADGSDEEDCAPNAPGTPCRFTEFACGSHDQCIPKSYHCDLERDCIDGSDEVGCSPVYIVKPPPPMIIVSQGTTLMITCTAIGIPTPEISWRLNWGHVPPKCYMTSINGTGTLSCPDMQPEDQGAYSCEALNSAGFVIAIPDAIVIVNKTGPEICPKGTFNSEARTADECISCFCFGVATQCHSANLFTYHIPPPFDRHSIVSVKTQPDLQILNDITRQVQSVRGIGRDGVQLYDANQLPLDSREEQEVAYFVMPENYHGNQLKSYGGYLKYRVTYNGTGIPNTAPSVILTGNNYRLLHKGKQIITGYDNEEAVRFFDGEWYKQQGWAEVPATREDIMMTLENVDNILIKVQYDDSPYLDVRLTNIVMDTADVRNTGLGSASYVEECECPIGYSGLSCEQCAPGYERRESGPWLGQCYLAAPPGCPLGYYGDPARNIPCQMCPCPLTNPSNQFARTCHLGSDGQPTCDCPAGYIGRRCEQCNVGYRGNPLIPGDMCVPESSCDPDGSLSTIADPNTGRCRCKQYVTGLTCNQCKANTFNLASKNQFGCISCFCMGITDKCVSSNWYRNDIRVSFTNSVRDFSLIESRTPDSLPITDGIRLDTVSREIIYNEFPNRGNNDVYYWQLPSIFLGDQVTSYGGNLKYTVRYVPSPGGQSSKNNAADVELISANDINLLYFSKESPEPNTPQTFVVPLLEQYWQRNDGTQADREHLLMALADIRAIRIKATYTTHTDEAALSLVSLDTAEKYNTGRARAVEVEECSCPVGYKGLSCEDCDVGYTRGGEGLYLGTCEPCYCNGHSNQCNPDTGVCENCAHHTTGDLCEFCESGYTGDATRGTPYDCTGREVNHTDCNEMGSRSSLYIGDRCDCKRNVEGRQCNRCRPATFGLSAENPDGCSECYCSGLTDQCHESSLYVQQIPMWVYDNQHGFTLTDSTRQEIIDHRDFELNLATNEIGYRYPDSRRRSLLWSLPPIFTGNKVKSYGGSLTLTQHITAIPGAQSYKDQDIILIGNGITLFWTNPIDIQPDVPLTYSVPFRESEWKRLTTEGPRVSSRTDLMTVLSNLEAILVRATHSEGMSATYISDISLDTAVEHPTGNRRAVQVEVCRCPTGYVGTSCESCSTGYYRDTSDRSVSYLGSCILCPCNNNEESCEMTHTGHVKCHCKPGFVGQYCQYTDGLMVSLTPATSVLKANSWVLFTCSYKSPDPFYIYFSMTPCDGWPLTSSSIPPGPIERTTNGSWRSWYVYVQQNPFNVICCIVDDHGTELIKVITTVTPEGTISTTTTSRPPVNPPKIVVYIREPEFQIVEAGGTVRYHCFERTDNGSLHIRWEKEGDELPIGRSIDDKRGLLIIRDLKVSDSGIYICQISDGVHIGYKNVTLTVGAFPRSLLDIPVPPRVIVEPSSLQVIEGEPAEFRCEATGNPPPRVEWIRVYGPMSPGVVVNNGILLLRSASRYDAAEYKCMARNNVGVDERTVILHVEEKSTQPIIPPTITPSQWFGQPGETIVITCVTSLVTNLTWSRERNPLPHTASQRDGVLTIVNPTPYDSGIYVCTSTSYIGMTNSTINITVTSRTPAPFVKVTPEKQTVPQGSIAEIRCLTSRESGEHMTWSKYLQPLSSNVRQVGDTLRIVDIQIADRGIYVCRVTGPSGTHEASAMIEVERREPPLVEIYPKNVPPVTLDGSTDLQCRATGIPMPELHWSHESGRPFPHNIKQLPGGVLRLTNITASDGGSYVCTAINPAGTNSAMVYIEVQSMPVISISPQSGMLHVRPGDRVRLLCSANGFPEPSVTWSRHPNVVSLTTNEVAAPHQAVYEIHSASSSDEGSYICHASSRVGTTEERVYIRVEDINDGNDNAIRTDYLRIPDGGKVEMRCHVQDSDGHRIYLDWRRADDRPLPAGNSVDNGVLIIPVVDKSAAGEYVCTGRDLTGNVLFRATSVLEVLSPPRIVLIPPRQTVRSGENPSIECRTTGDEPMNIEWDAIGRSLPHSVTHHRGLLQFHGITYSDAGKYVCKATNEAGTAEAVAEVLVNQNPYENTEVRHLERDMVTYVGQPVRLRCMVSDRATIHWSREGLPLPPNARIKDDYLDLPRVRLEDSGRYICQTQTSHGVSSDYVNLNVSLLNLRTDCTRVNPMQCRESSCVCSVQGCFLLDYYCNVNAIFYPDNRHYFNNKRWIPHYLQQLGATTIPAVSVEVSQDPVNIGDNIDIRCACSGTHNPRYYWSRPNHSSLPQNAQVHGNTLRLSNVTVSDSGLYRCTADTPDGTFEQDFNLVVHGGNNDAPAIETKLAPYGSSLEMDCRPSIDPPLTFSWSKLGGILQPDAQVFESKLKLTNVKAEDAGTYICTVNNDHENIEIPTMLVVTGVVPYFSQAPQSFIALPPLADSYLKFNIEISFKPQSYDGIILYNDESNRGNGDFIMLSLVRGYPQFSFDLGSGPTMIRAEKPVTLGEWHTIKLQRHRKEGTMLVDGEGPYKGIADGRKQGLDMKSLLFVGGVPSRTIITKYAEINSGFVGCISRLVIGEKEIDLIGDQTDSFGITNCETCAENPCNNGGVCQEAATKNGYICLCRADYSGKHCDYVGQPCYPGACGEGDCINKETGFECYCPYGTTGARCENTMKVYEPAFHDDKSYIAHDTPKALRRLKVAMNFNPLDNQDGILMYCAQSEEGLGDFVALVVKDERVEFRYDIGSGLAIIRSNHVLQPGVWTHVSINRDFKEGNLTINGEPTIGGKSPGTARTMTLNTLLYIGGVDRRRIIVNRNAGVNRTFRGCISDLGVSSMNVDILKSALDSVNIDDCNVLHPNQTKLTTVITIPPSTTTPYDPCASNPCIHGMCQNTDSYDYSCTCEYGYVGRNCENILKQCELLLPCRNGGTCTDLHGSYKCDCRLGYNGQNCEKLAEVTYDVAFRGDGWLELDKSVMTHEEEREVLGFEISTNKTKGLIMWHGQTPNDLNLDHYMALAVVDGYVEYQYNLGTGPVVIRVTAQKVDDGERHRIILKRQGSDGSIELNGEHMESSASYGTQQDLNARGSVYLGGVPDYAMTYGKYQEGFSGCIYTMEVQDSGAIDIGEKSIRGKNVSPCTRARWIPSSLVFTNADTDIFDAFVPPPPVNIIHPKPAANLAAYSIKNYSLLILLQNLLAFTMDIREQSVLFTVLCIDTINAMKCILS</sequence>
<dbReference type="InterPro" id="IPR002049">
    <property type="entry name" value="LE_dom"/>
</dbReference>
<feature type="signal peptide" evidence="21">
    <location>
        <begin position="1"/>
        <end position="24"/>
    </location>
</feature>
<dbReference type="SUPFAM" id="SSF49899">
    <property type="entry name" value="Concanavalin A-like lectins/glucanases"/>
    <property type="match status" value="3"/>
</dbReference>
<evidence type="ECO:0000256" key="6">
    <source>
        <dbReference type="ARBA" id="ARBA00022692"/>
    </source>
</evidence>
<keyword evidence="8" id="KW-0677">Repeat</keyword>
<evidence type="ECO:0000259" key="22">
    <source>
        <dbReference type="PROSITE" id="PS50024"/>
    </source>
</evidence>
<feature type="disulfide bond" evidence="18">
    <location>
        <begin position="895"/>
        <end position="907"/>
    </location>
</feature>
<feature type="domain" description="Ig-like" evidence="26">
    <location>
        <begin position="3116"/>
        <end position="3190"/>
    </location>
</feature>
<dbReference type="Pfam" id="PF13927">
    <property type="entry name" value="Ig_3"/>
    <property type="match status" value="5"/>
</dbReference>
<dbReference type="InterPro" id="IPR013320">
    <property type="entry name" value="ConA-like_dom_sf"/>
</dbReference>
<feature type="domain" description="SEA" evidence="22">
    <location>
        <begin position="174"/>
        <end position="286"/>
    </location>
</feature>
<feature type="domain" description="Ig-like" evidence="26">
    <location>
        <begin position="2742"/>
        <end position="2822"/>
    </location>
</feature>
<keyword evidence="6" id="KW-0812">Transmembrane</keyword>
<dbReference type="SMART" id="SM00281">
    <property type="entry name" value="LamB"/>
    <property type="match status" value="3"/>
</dbReference>
<feature type="disulfide bond" evidence="16">
    <location>
        <begin position="1778"/>
        <end position="1787"/>
    </location>
</feature>
<feature type="disulfide bond" evidence="19">
    <location>
        <begin position="2069"/>
        <end position="2078"/>
    </location>
</feature>